<dbReference type="AlphaFoldDB" id="A0A1Y6CJY6"/>
<accession>A0A1Y6CJY6</accession>
<dbReference type="EMBL" id="FWZT01000026">
    <property type="protein sequence ID" value="SMF71278.1"/>
    <property type="molecule type" value="Genomic_DNA"/>
</dbReference>
<dbReference type="Gene3D" id="3.80.10.10">
    <property type="entry name" value="Ribonuclease Inhibitor"/>
    <property type="match status" value="1"/>
</dbReference>
<proteinExistence type="predicted"/>
<keyword evidence="2" id="KW-1185">Reference proteome</keyword>
<organism evidence="1 2">
    <name type="scientific">Pseudobacteriovorax antillogorgiicola</name>
    <dbReference type="NCBI Taxonomy" id="1513793"/>
    <lineage>
        <taxon>Bacteria</taxon>
        <taxon>Pseudomonadati</taxon>
        <taxon>Bdellovibrionota</taxon>
        <taxon>Oligoflexia</taxon>
        <taxon>Oligoflexales</taxon>
        <taxon>Pseudobacteriovoracaceae</taxon>
        <taxon>Pseudobacteriovorax</taxon>
    </lineage>
</organism>
<sequence>MFLASAKVTSKVASLLTERNLSKRLVYQANFQTRVEKLSNPRYSPLGQEMVVIQDENLAKENCGQEYIDQIVHGGKIYILVDFDFYDKEIQNRIETKIEFKVLGFKKTKTFTKLTREEKQNTRINIDAFQVGGDPSQLDAILQDAQSTNCSLDEIDKCHDIIDRLFDYATADGRFREQLDHSPLTYITAPYEERGFRDLIKSPNPILTGANKFAHEALLSKLVRQQGFQDRLEELIVRKDVPPDQLRDLRNVQEDVIQNVLVLKEAVKSCEINPNICLTVESNTNSQLILIQDSSVNVERNLYQDCINRVALGYEGAFSKIFAGTSHSSCLDLYRNAESVYSLSLKDLKLDDVNFLRYLPKIRSLDISDNQISNIYPLRYLSRLEELDMSRNGVSQVFALGELDRLKTLDLHHNNVTSLSAIYSLPLQYIKAYANLLNLDEVQSRFPTATKVFTYDEAVVEEADRLISLGKIARLQFERYWELRFAPVYYEDSNQVEWLPMLPAVELYD</sequence>
<gene>
    <name evidence="1" type="ORF">SAMN06296036_12662</name>
</gene>
<evidence type="ECO:0000313" key="2">
    <source>
        <dbReference type="Proteomes" id="UP000192907"/>
    </source>
</evidence>
<dbReference type="Proteomes" id="UP000192907">
    <property type="component" value="Unassembled WGS sequence"/>
</dbReference>
<dbReference type="STRING" id="1513793.SAMN06296036_12662"/>
<dbReference type="InterPro" id="IPR032675">
    <property type="entry name" value="LRR_dom_sf"/>
</dbReference>
<evidence type="ECO:0008006" key="3">
    <source>
        <dbReference type="Google" id="ProtNLM"/>
    </source>
</evidence>
<evidence type="ECO:0000313" key="1">
    <source>
        <dbReference type="EMBL" id="SMF71278.1"/>
    </source>
</evidence>
<dbReference type="SUPFAM" id="SSF52058">
    <property type="entry name" value="L domain-like"/>
    <property type="match status" value="1"/>
</dbReference>
<protein>
    <recommendedName>
        <fullName evidence="3">Leucine Rich repeat-containing protein</fullName>
    </recommendedName>
</protein>
<dbReference type="PANTHER" id="PTHR46759">
    <property type="entry name" value="LEUCINE-RICH REPEAT-CONTAINING PROTEIN 72"/>
    <property type="match status" value="1"/>
</dbReference>
<dbReference type="PROSITE" id="PS51450">
    <property type="entry name" value="LRR"/>
    <property type="match status" value="2"/>
</dbReference>
<name>A0A1Y6CJY6_9BACT</name>
<dbReference type="InterPro" id="IPR001611">
    <property type="entry name" value="Leu-rich_rpt"/>
</dbReference>
<dbReference type="PANTHER" id="PTHR46759:SF1">
    <property type="entry name" value="LEUCINE-RICH REPEAT-CONTAINING PROTEIN 72"/>
    <property type="match status" value="1"/>
</dbReference>
<reference evidence="2" key="1">
    <citation type="submission" date="2017-04" db="EMBL/GenBank/DDBJ databases">
        <authorList>
            <person name="Varghese N."/>
            <person name="Submissions S."/>
        </authorList>
    </citation>
    <scope>NUCLEOTIDE SEQUENCE [LARGE SCALE GENOMIC DNA]</scope>
    <source>
        <strain evidence="2">RKEM611</strain>
    </source>
</reference>
<dbReference type="InterPro" id="IPR042655">
    <property type="entry name" value="LRC72"/>
</dbReference>